<dbReference type="GO" id="GO:0008745">
    <property type="term" value="F:N-acetylmuramoyl-L-alanine amidase activity"/>
    <property type="evidence" value="ECO:0007669"/>
    <property type="project" value="InterPro"/>
</dbReference>
<organism evidence="3 4">
    <name type="scientific">Effrenium voratum</name>
    <dbReference type="NCBI Taxonomy" id="2562239"/>
    <lineage>
        <taxon>Eukaryota</taxon>
        <taxon>Sar</taxon>
        <taxon>Alveolata</taxon>
        <taxon>Dinophyceae</taxon>
        <taxon>Suessiales</taxon>
        <taxon>Symbiodiniaceae</taxon>
        <taxon>Effrenium</taxon>
    </lineage>
</organism>
<sequence>MEVACEGLRRRGAELEAGLAARFTQTLEELANLNTDRLQRFLDLVESNHSGDDPRCNPSSVLTSQASVLVISQGDDGEVTSDACETDADIICTAVKAVEGHRATNLISSSNPNRDKFWRAIEDFIVPMTNEGGPHLFFYAGHGCEIRGSFRFIPCEAERAEDYIPLGQIMSKIDAQVTGCQIIFCIGSCRDNPFRQDVCDRWDNEVGTKNEYFLLFSTSSGQPSPDSHNQSDATIFAQTVAEFIPKLNGPMVSDVMHSIIATIKERDEQSEAWFYCGGQPSLKSMRSSSVSSTSSMHPTATLWRGYSVFSAKHTKSISPSSSDQVYRTTDIRKDHRRRVNRMTAPVVAPKCIILDSTGDRCAEDVQQDFARRGMGPNYLITKEGRRVLLVEEENMAWDYNLAFWGSGVVDQQGYIPGVGQINELKSYAISIQMESDEGKFADAQYDALNLLLKDVMARHRMQPWDVVSAGEVVQPPPKKPQPGPHFEWQRLDECLHAKEFQAATLYDITELKQKLQEWGYAFGDAEQGFEHRLYAFRLRYKVPMPEKGYEFSARDLEAVESLLQQRKDLVFSHSVAD</sequence>
<gene>
    <name evidence="3" type="ORF">EVOR1521_LOCUS2241</name>
</gene>
<dbReference type="GO" id="GO:0009253">
    <property type="term" value="P:peptidoglycan catabolic process"/>
    <property type="evidence" value="ECO:0007669"/>
    <property type="project" value="InterPro"/>
</dbReference>
<dbReference type="AlphaFoldDB" id="A0AA36ML37"/>
<feature type="domain" description="Peptidase C14 caspase" evidence="1">
    <location>
        <begin position="84"/>
        <end position="256"/>
    </location>
</feature>
<evidence type="ECO:0000259" key="2">
    <source>
        <dbReference type="Pfam" id="PF01510"/>
    </source>
</evidence>
<evidence type="ECO:0000259" key="1">
    <source>
        <dbReference type="Pfam" id="PF00656"/>
    </source>
</evidence>
<dbReference type="SUPFAM" id="SSF55846">
    <property type="entry name" value="N-acetylmuramoyl-L-alanine amidase-like"/>
    <property type="match status" value="1"/>
</dbReference>
<evidence type="ECO:0000313" key="3">
    <source>
        <dbReference type="EMBL" id="CAJ1372090.1"/>
    </source>
</evidence>
<dbReference type="Gene3D" id="3.40.80.10">
    <property type="entry name" value="Peptidoglycan recognition protein-like"/>
    <property type="match status" value="1"/>
</dbReference>
<dbReference type="InterPro" id="IPR036505">
    <property type="entry name" value="Amidase/PGRP_sf"/>
</dbReference>
<dbReference type="InterPro" id="IPR011600">
    <property type="entry name" value="Pept_C14_caspase"/>
</dbReference>
<accession>A0AA36ML37</accession>
<dbReference type="GO" id="GO:0006508">
    <property type="term" value="P:proteolysis"/>
    <property type="evidence" value="ECO:0007669"/>
    <property type="project" value="InterPro"/>
</dbReference>
<comment type="caution">
    <text evidence="3">The sequence shown here is derived from an EMBL/GenBank/DDBJ whole genome shotgun (WGS) entry which is preliminary data.</text>
</comment>
<dbReference type="EMBL" id="CAUJNA010000113">
    <property type="protein sequence ID" value="CAJ1372090.1"/>
    <property type="molecule type" value="Genomic_DNA"/>
</dbReference>
<dbReference type="Proteomes" id="UP001178507">
    <property type="component" value="Unassembled WGS sequence"/>
</dbReference>
<reference evidence="3" key="1">
    <citation type="submission" date="2023-08" db="EMBL/GenBank/DDBJ databases">
        <authorList>
            <person name="Chen Y."/>
            <person name="Shah S."/>
            <person name="Dougan E. K."/>
            <person name="Thang M."/>
            <person name="Chan C."/>
        </authorList>
    </citation>
    <scope>NUCLEOTIDE SEQUENCE</scope>
</reference>
<keyword evidence="4" id="KW-1185">Reference proteome</keyword>
<feature type="domain" description="N-acetylmuramoyl-L-alanine amidase" evidence="2">
    <location>
        <begin position="349"/>
        <end position="469"/>
    </location>
</feature>
<dbReference type="Gene3D" id="3.40.50.1460">
    <property type="match status" value="1"/>
</dbReference>
<protein>
    <submittedName>
        <fullName evidence="3">Uncharacterized protein</fullName>
    </submittedName>
</protein>
<name>A0AA36ML37_9DINO</name>
<dbReference type="Pfam" id="PF01510">
    <property type="entry name" value="Amidase_2"/>
    <property type="match status" value="1"/>
</dbReference>
<dbReference type="InterPro" id="IPR029030">
    <property type="entry name" value="Caspase-like_dom_sf"/>
</dbReference>
<dbReference type="InterPro" id="IPR002502">
    <property type="entry name" value="Amidase_domain"/>
</dbReference>
<evidence type="ECO:0000313" key="4">
    <source>
        <dbReference type="Proteomes" id="UP001178507"/>
    </source>
</evidence>
<dbReference type="Pfam" id="PF00656">
    <property type="entry name" value="Peptidase_C14"/>
    <property type="match status" value="1"/>
</dbReference>
<dbReference type="SUPFAM" id="SSF52129">
    <property type="entry name" value="Caspase-like"/>
    <property type="match status" value="1"/>
</dbReference>
<proteinExistence type="predicted"/>
<dbReference type="GO" id="GO:0004197">
    <property type="term" value="F:cysteine-type endopeptidase activity"/>
    <property type="evidence" value="ECO:0007669"/>
    <property type="project" value="InterPro"/>
</dbReference>